<keyword evidence="13" id="KW-1185">Reference proteome</keyword>
<dbReference type="Proteomes" id="UP001597216">
    <property type="component" value="Unassembled WGS sequence"/>
</dbReference>
<evidence type="ECO:0000256" key="5">
    <source>
        <dbReference type="ARBA" id="ARBA00022519"/>
    </source>
</evidence>
<dbReference type="Pfam" id="PF25994">
    <property type="entry name" value="HH_AprE"/>
    <property type="match status" value="1"/>
</dbReference>
<evidence type="ECO:0000256" key="8">
    <source>
        <dbReference type="ARBA" id="ARBA00023136"/>
    </source>
</evidence>
<feature type="domain" description="AprE-like long alpha-helical hairpin" evidence="10">
    <location>
        <begin position="110"/>
        <end position="299"/>
    </location>
</feature>
<comment type="subcellular location">
    <subcellularLocation>
        <location evidence="1 9">Cell inner membrane</location>
        <topology evidence="1 9">Single-pass membrane protein</topology>
    </subcellularLocation>
</comment>
<keyword evidence="3 9" id="KW-0813">Transport</keyword>
<keyword evidence="8 9" id="KW-0472">Membrane</keyword>
<dbReference type="InterPro" id="IPR010129">
    <property type="entry name" value="T1SS_HlyD"/>
</dbReference>
<comment type="caution">
    <text evidence="12">The sequence shown here is derived from an EMBL/GenBank/DDBJ whole genome shotgun (WGS) entry which is preliminary data.</text>
</comment>
<gene>
    <name evidence="12" type="ORF">ACFQ27_08815</name>
</gene>
<evidence type="ECO:0000256" key="2">
    <source>
        <dbReference type="ARBA" id="ARBA00009477"/>
    </source>
</evidence>
<evidence type="ECO:0000256" key="4">
    <source>
        <dbReference type="ARBA" id="ARBA00022475"/>
    </source>
</evidence>
<evidence type="ECO:0000259" key="11">
    <source>
        <dbReference type="Pfam" id="PF26002"/>
    </source>
</evidence>
<reference evidence="13" key="1">
    <citation type="journal article" date="2019" name="Int. J. Syst. Evol. Microbiol.">
        <title>The Global Catalogue of Microorganisms (GCM) 10K type strain sequencing project: providing services to taxonomists for standard genome sequencing and annotation.</title>
        <authorList>
            <consortium name="The Broad Institute Genomics Platform"/>
            <consortium name="The Broad Institute Genome Sequencing Center for Infectious Disease"/>
            <person name="Wu L."/>
            <person name="Ma J."/>
        </authorList>
    </citation>
    <scope>NUCLEOTIDE SEQUENCE [LARGE SCALE GENOMIC DNA]</scope>
    <source>
        <strain evidence="13">CCUG 55074</strain>
    </source>
</reference>
<keyword evidence="4 9" id="KW-1003">Cell membrane</keyword>
<dbReference type="PANTHER" id="PTHR30386:SF17">
    <property type="entry name" value="ALKALINE PROTEASE SECRETION PROTEIN APRE"/>
    <property type="match status" value="1"/>
</dbReference>
<accession>A0ABW3T3X0</accession>
<dbReference type="InterPro" id="IPR058781">
    <property type="entry name" value="HH_AprE-like"/>
</dbReference>
<name>A0ABW3T3X0_9CAUL</name>
<evidence type="ECO:0000313" key="12">
    <source>
        <dbReference type="EMBL" id="MFD1190677.1"/>
    </source>
</evidence>
<protein>
    <recommendedName>
        <fullName evidence="9">Membrane fusion protein (MFP) family protein</fullName>
    </recommendedName>
</protein>
<proteinExistence type="inferred from homology"/>
<comment type="similarity">
    <text evidence="2 9">Belongs to the membrane fusion protein (MFP) (TC 8.A.1) family.</text>
</comment>
<dbReference type="Pfam" id="PF26002">
    <property type="entry name" value="Beta-barrel_AprE"/>
    <property type="match status" value="1"/>
</dbReference>
<feature type="domain" description="AprE-like beta-barrel" evidence="11">
    <location>
        <begin position="342"/>
        <end position="432"/>
    </location>
</feature>
<keyword evidence="6 9" id="KW-0812">Transmembrane</keyword>
<sequence>MKLDLDTLKSRVPAISRLSDKVLDPNLDQRVRKAIGAGSLVVGVFVIGMIGWAAVSPITSAVAAPGVVRVEASRKVVRHREGGTVKAIQVAEGQHVVAGQPLMVLNDVQARAAVDILQNQYDAFTAQLARLQAEATDRRSVAFPASLMTRISDPRVAMAIRDQEFLFSSRLQTFESQTEVLRQRMVQIDSQISGVQAQLDAVDETIALTREELAGYQTLYEKGYAPKTLILRYQRTLSDSAGRRGALLSEINRLRELKGETRSQLMTIRDERISQAAEGMRQMQTGLADVGPRLAAAQQTLDGTIIRAPDSGYVLDLTQHTVGGVIGAGELLLTVVPDKSPLVITARIKPDDIDSVHPGMTAKVRLTAFDYRKVSPLDAEVTNVSADQLTDDKSGFGYFKVDLKISPKELAKLPAGAKLTPGMPAMTMITTGSRTVLSYVISPFTDTIGSALKEQ</sequence>
<dbReference type="RefSeq" id="WP_377353313.1">
    <property type="nucleotide sequence ID" value="NZ_JBHTLQ010000015.1"/>
</dbReference>
<dbReference type="Gene3D" id="2.40.50.100">
    <property type="match status" value="1"/>
</dbReference>
<dbReference type="InterPro" id="IPR006144">
    <property type="entry name" value="Secretion_HlyD_CS"/>
</dbReference>
<organism evidence="12 13">
    <name type="scientific">Phenylobacterium conjunctum</name>
    <dbReference type="NCBI Taxonomy" id="1298959"/>
    <lineage>
        <taxon>Bacteria</taxon>
        <taxon>Pseudomonadati</taxon>
        <taxon>Pseudomonadota</taxon>
        <taxon>Alphaproteobacteria</taxon>
        <taxon>Caulobacterales</taxon>
        <taxon>Caulobacteraceae</taxon>
        <taxon>Phenylobacterium</taxon>
    </lineage>
</organism>
<dbReference type="InterPro" id="IPR058982">
    <property type="entry name" value="Beta-barrel_AprE"/>
</dbReference>
<dbReference type="NCBIfam" id="TIGR01843">
    <property type="entry name" value="type_I_hlyD"/>
    <property type="match status" value="1"/>
</dbReference>
<evidence type="ECO:0000256" key="6">
    <source>
        <dbReference type="ARBA" id="ARBA00022692"/>
    </source>
</evidence>
<evidence type="ECO:0000259" key="10">
    <source>
        <dbReference type="Pfam" id="PF25994"/>
    </source>
</evidence>
<dbReference type="PROSITE" id="PS00543">
    <property type="entry name" value="HLYD_FAMILY"/>
    <property type="match status" value="1"/>
</dbReference>
<evidence type="ECO:0000256" key="9">
    <source>
        <dbReference type="RuleBase" id="RU365093"/>
    </source>
</evidence>
<dbReference type="InterPro" id="IPR050739">
    <property type="entry name" value="MFP"/>
</dbReference>
<evidence type="ECO:0000256" key="7">
    <source>
        <dbReference type="ARBA" id="ARBA00022989"/>
    </source>
</evidence>
<evidence type="ECO:0000313" key="13">
    <source>
        <dbReference type="Proteomes" id="UP001597216"/>
    </source>
</evidence>
<dbReference type="Gene3D" id="2.40.30.170">
    <property type="match status" value="1"/>
</dbReference>
<dbReference type="PANTHER" id="PTHR30386">
    <property type="entry name" value="MEMBRANE FUSION SUBUNIT OF EMRAB-TOLC MULTIDRUG EFFLUX PUMP"/>
    <property type="match status" value="1"/>
</dbReference>
<feature type="transmembrane region" description="Helical" evidence="9">
    <location>
        <begin position="34"/>
        <end position="55"/>
    </location>
</feature>
<keyword evidence="5 9" id="KW-0997">Cell inner membrane</keyword>
<dbReference type="PRINTS" id="PR01490">
    <property type="entry name" value="RTXTOXIND"/>
</dbReference>
<evidence type="ECO:0000256" key="3">
    <source>
        <dbReference type="ARBA" id="ARBA00022448"/>
    </source>
</evidence>
<keyword evidence="7 9" id="KW-1133">Transmembrane helix</keyword>
<evidence type="ECO:0000256" key="1">
    <source>
        <dbReference type="ARBA" id="ARBA00004377"/>
    </source>
</evidence>
<dbReference type="EMBL" id="JBHTLQ010000015">
    <property type="protein sequence ID" value="MFD1190677.1"/>
    <property type="molecule type" value="Genomic_DNA"/>
</dbReference>